<keyword evidence="5" id="KW-1185">Reference proteome</keyword>
<dbReference type="GO" id="GO:0016747">
    <property type="term" value="F:acyltransferase activity, transferring groups other than amino-acyl groups"/>
    <property type="evidence" value="ECO:0007669"/>
    <property type="project" value="InterPro"/>
</dbReference>
<dbReference type="PANTHER" id="PTHR43877:SF2">
    <property type="entry name" value="AMINOALKYLPHOSPHONATE N-ACETYLTRANSFERASE-RELATED"/>
    <property type="match status" value="1"/>
</dbReference>
<dbReference type="SUPFAM" id="SSF55729">
    <property type="entry name" value="Acyl-CoA N-acyltransferases (Nat)"/>
    <property type="match status" value="1"/>
</dbReference>
<proteinExistence type="predicted"/>
<dbReference type="InterPro" id="IPR016181">
    <property type="entry name" value="Acyl_CoA_acyltransferase"/>
</dbReference>
<organism evidence="4 5">
    <name type="scientific">Salipaludibacillus keqinensis</name>
    <dbReference type="NCBI Taxonomy" id="2045207"/>
    <lineage>
        <taxon>Bacteria</taxon>
        <taxon>Bacillati</taxon>
        <taxon>Bacillota</taxon>
        <taxon>Bacilli</taxon>
        <taxon>Bacillales</taxon>
        <taxon>Bacillaceae</taxon>
    </lineage>
</organism>
<keyword evidence="2" id="KW-0012">Acyltransferase</keyword>
<dbReference type="InterPro" id="IPR050832">
    <property type="entry name" value="Bact_Acetyltransf"/>
</dbReference>
<dbReference type="EMBL" id="PDOD01000001">
    <property type="protein sequence ID" value="PYZ94618.1"/>
    <property type="molecule type" value="Genomic_DNA"/>
</dbReference>
<dbReference type="AlphaFoldDB" id="A0A323TIH9"/>
<evidence type="ECO:0000256" key="2">
    <source>
        <dbReference type="ARBA" id="ARBA00023315"/>
    </source>
</evidence>
<gene>
    <name evidence="4" type="ORF">CR194_03550</name>
</gene>
<dbReference type="PANTHER" id="PTHR43877">
    <property type="entry name" value="AMINOALKYLPHOSPHONATE N-ACETYLTRANSFERASE-RELATED-RELATED"/>
    <property type="match status" value="1"/>
</dbReference>
<evidence type="ECO:0000313" key="4">
    <source>
        <dbReference type="EMBL" id="PYZ94618.1"/>
    </source>
</evidence>
<evidence type="ECO:0000313" key="5">
    <source>
        <dbReference type="Proteomes" id="UP000248214"/>
    </source>
</evidence>
<reference evidence="4 5" key="1">
    <citation type="submission" date="2017-10" db="EMBL/GenBank/DDBJ databases">
        <title>Bacillus sp. nov., a halophilic bacterium isolated from a Keqin Lake.</title>
        <authorList>
            <person name="Wang H."/>
        </authorList>
    </citation>
    <scope>NUCLEOTIDE SEQUENCE [LARGE SCALE GENOMIC DNA]</scope>
    <source>
        <strain evidence="4 5">KQ-12</strain>
    </source>
</reference>
<dbReference type="PIRSF" id="PIRSF037663">
    <property type="entry name" value="Acetyltransf_GNAT_prd"/>
    <property type="match status" value="1"/>
</dbReference>
<evidence type="ECO:0000259" key="3">
    <source>
        <dbReference type="PROSITE" id="PS51186"/>
    </source>
</evidence>
<dbReference type="RefSeq" id="WP_110608251.1">
    <property type="nucleotide sequence ID" value="NZ_PDOD01000001.1"/>
</dbReference>
<dbReference type="PROSITE" id="PS51186">
    <property type="entry name" value="GNAT"/>
    <property type="match status" value="1"/>
</dbReference>
<dbReference type="InterPro" id="IPR000182">
    <property type="entry name" value="GNAT_dom"/>
</dbReference>
<comment type="caution">
    <text evidence="4">The sequence shown here is derived from an EMBL/GenBank/DDBJ whole genome shotgun (WGS) entry which is preliminary data.</text>
</comment>
<feature type="domain" description="N-acetyltransferase" evidence="3">
    <location>
        <begin position="1"/>
        <end position="164"/>
    </location>
</feature>
<dbReference type="Proteomes" id="UP000248214">
    <property type="component" value="Unassembled WGS sequence"/>
</dbReference>
<dbReference type="InterPro" id="IPR017255">
    <property type="entry name" value="AcTrfase_GNAT_prd"/>
</dbReference>
<sequence>MNIRKVSKSDLEQLKSLLETIDKESQFMLYEAGERMISTNQAETMIESLSGHSAFFVAEEDNQLVGYLIALGNKTNKTRHRAYLVLGVLKRFKGRGIGTELMDEAEDWAVQQGVTRLELTTMVHNEAALALYKKKGYEVEGLKRQSLMMNGEALDEYYLAKLLNNETEIG</sequence>
<protein>
    <submittedName>
        <fullName evidence="4">GNAT family N-acetyltransferase</fullName>
    </submittedName>
</protein>
<dbReference type="CDD" id="cd04301">
    <property type="entry name" value="NAT_SF"/>
    <property type="match status" value="1"/>
</dbReference>
<dbReference type="OrthoDB" id="9773249at2"/>
<evidence type="ECO:0000256" key="1">
    <source>
        <dbReference type="ARBA" id="ARBA00022679"/>
    </source>
</evidence>
<dbReference type="Gene3D" id="3.40.630.30">
    <property type="match status" value="1"/>
</dbReference>
<name>A0A323TIH9_9BACI</name>
<accession>A0A323TIH9</accession>
<dbReference type="Pfam" id="PF00583">
    <property type="entry name" value="Acetyltransf_1"/>
    <property type="match status" value="1"/>
</dbReference>
<keyword evidence="1 4" id="KW-0808">Transferase</keyword>